<proteinExistence type="predicted"/>
<comment type="caution">
    <text evidence="1">The sequence shown here is derived from an EMBL/GenBank/DDBJ whole genome shotgun (WGS) entry which is preliminary data.</text>
</comment>
<organism evidence="1 2">
    <name type="scientific">Candidatus Cryptobacteroides faecigallinarum</name>
    <dbReference type="NCBI Taxonomy" id="2840763"/>
    <lineage>
        <taxon>Bacteria</taxon>
        <taxon>Pseudomonadati</taxon>
        <taxon>Bacteroidota</taxon>
        <taxon>Bacteroidia</taxon>
        <taxon>Bacteroidales</taxon>
        <taxon>Candidatus Cryptobacteroides</taxon>
    </lineage>
</organism>
<protein>
    <submittedName>
        <fullName evidence="1">Uncharacterized protein</fullName>
    </submittedName>
</protein>
<accession>A0A9D9IMQ1</accession>
<name>A0A9D9IMQ1_9BACT</name>
<gene>
    <name evidence="1" type="ORF">IAB91_08650</name>
</gene>
<evidence type="ECO:0000313" key="2">
    <source>
        <dbReference type="Proteomes" id="UP000823757"/>
    </source>
</evidence>
<dbReference type="EMBL" id="JADIMD010000124">
    <property type="protein sequence ID" value="MBO8475342.1"/>
    <property type="molecule type" value="Genomic_DNA"/>
</dbReference>
<reference evidence="1" key="2">
    <citation type="journal article" date="2021" name="PeerJ">
        <title>Extensive microbial diversity within the chicken gut microbiome revealed by metagenomics and culture.</title>
        <authorList>
            <person name="Gilroy R."/>
            <person name="Ravi A."/>
            <person name="Getino M."/>
            <person name="Pursley I."/>
            <person name="Horton D.L."/>
            <person name="Alikhan N.F."/>
            <person name="Baker D."/>
            <person name="Gharbi K."/>
            <person name="Hall N."/>
            <person name="Watson M."/>
            <person name="Adriaenssens E.M."/>
            <person name="Foster-Nyarko E."/>
            <person name="Jarju S."/>
            <person name="Secka A."/>
            <person name="Antonio M."/>
            <person name="Oren A."/>
            <person name="Chaudhuri R.R."/>
            <person name="La Ragione R."/>
            <person name="Hildebrand F."/>
            <person name="Pallen M.J."/>
        </authorList>
    </citation>
    <scope>NUCLEOTIDE SEQUENCE</scope>
    <source>
        <strain evidence="1">B1-13419</strain>
    </source>
</reference>
<dbReference type="AlphaFoldDB" id="A0A9D9IMQ1"/>
<dbReference type="Proteomes" id="UP000823757">
    <property type="component" value="Unassembled WGS sequence"/>
</dbReference>
<reference evidence="1" key="1">
    <citation type="submission" date="2020-10" db="EMBL/GenBank/DDBJ databases">
        <authorList>
            <person name="Gilroy R."/>
        </authorList>
    </citation>
    <scope>NUCLEOTIDE SEQUENCE</scope>
    <source>
        <strain evidence="1">B1-13419</strain>
    </source>
</reference>
<sequence length="79" mass="9056">MTQMILNIENPDIIPSLRKVLGQLKGVSVVQTSRTKTAKSEKEEILQDIREAYTEVLEAQKTGKELPRLEDLLKEYEVE</sequence>
<evidence type="ECO:0000313" key="1">
    <source>
        <dbReference type="EMBL" id="MBO8475342.1"/>
    </source>
</evidence>